<reference evidence="8" key="1">
    <citation type="submission" date="2023-10" db="EMBL/GenBank/DDBJ databases">
        <authorList>
            <person name="Domelevo Entfellner J.-B."/>
        </authorList>
    </citation>
    <scope>NUCLEOTIDE SEQUENCE</scope>
</reference>
<dbReference type="Pfam" id="PF03168">
    <property type="entry name" value="LEA_2"/>
    <property type="match status" value="1"/>
</dbReference>
<sequence>MADRVHPRNSPLSQPKPSPSAAQPVGPYVVKVPKQLLPSESYRRYSHYNRRETRRCSCCSFLCWLISILFVLTVLLGAAAGVFYLFFRPEAPVYAIEHIAVKGVNLTSVAFSPEFDVSVRAYNGNDKIGICYEEGSSFAILYNDARLCDGTLPSFYQPSNNVTVFEAMLTGHDVKLAAWDQRALVKNVATRSVPLMLELRVPVKIKVGYVSTWKITVRVNCDMTLDQLTEQARIVKRGCSYRVDPW</sequence>
<protein>
    <recommendedName>
        <fullName evidence="7">Late embryogenesis abundant protein LEA-2 subgroup domain-containing protein</fullName>
    </recommendedName>
</protein>
<dbReference type="InterPro" id="IPR004864">
    <property type="entry name" value="LEA_2"/>
</dbReference>
<keyword evidence="3 6" id="KW-1133">Transmembrane helix</keyword>
<dbReference type="EMBL" id="OY731403">
    <property type="protein sequence ID" value="CAJ1965204.1"/>
    <property type="molecule type" value="Genomic_DNA"/>
</dbReference>
<dbReference type="AlphaFoldDB" id="A0AA86SUH3"/>
<dbReference type="GO" id="GO:0098542">
    <property type="term" value="P:defense response to other organism"/>
    <property type="evidence" value="ECO:0007669"/>
    <property type="project" value="InterPro"/>
</dbReference>
<keyword evidence="9" id="KW-1185">Reference proteome</keyword>
<dbReference type="PANTHER" id="PTHR31234">
    <property type="entry name" value="LATE EMBRYOGENESIS ABUNDANT (LEA) HYDROXYPROLINE-RICH GLYCOPROTEIN FAMILY"/>
    <property type="match status" value="1"/>
</dbReference>
<gene>
    <name evidence="8" type="ORF">AYBTSS11_LOCUS20716</name>
</gene>
<evidence type="ECO:0000256" key="3">
    <source>
        <dbReference type="ARBA" id="ARBA00022989"/>
    </source>
</evidence>
<evidence type="ECO:0000256" key="1">
    <source>
        <dbReference type="ARBA" id="ARBA00004167"/>
    </source>
</evidence>
<evidence type="ECO:0000256" key="5">
    <source>
        <dbReference type="SAM" id="MobiDB-lite"/>
    </source>
</evidence>
<feature type="region of interest" description="Disordered" evidence="5">
    <location>
        <begin position="1"/>
        <end position="25"/>
    </location>
</feature>
<dbReference type="GO" id="GO:0005886">
    <property type="term" value="C:plasma membrane"/>
    <property type="evidence" value="ECO:0007669"/>
    <property type="project" value="TreeGrafter"/>
</dbReference>
<evidence type="ECO:0000259" key="7">
    <source>
        <dbReference type="Pfam" id="PF03168"/>
    </source>
</evidence>
<dbReference type="Gramene" id="rna-AYBTSS11_LOCUS20716">
    <property type="protein sequence ID" value="CAJ1965204.1"/>
    <property type="gene ID" value="gene-AYBTSS11_LOCUS20716"/>
</dbReference>
<evidence type="ECO:0000313" key="8">
    <source>
        <dbReference type="EMBL" id="CAJ1965204.1"/>
    </source>
</evidence>
<evidence type="ECO:0000256" key="6">
    <source>
        <dbReference type="SAM" id="Phobius"/>
    </source>
</evidence>
<evidence type="ECO:0000256" key="2">
    <source>
        <dbReference type="ARBA" id="ARBA00022692"/>
    </source>
</evidence>
<feature type="domain" description="Late embryogenesis abundant protein LEA-2 subgroup" evidence="7">
    <location>
        <begin position="119"/>
        <end position="221"/>
    </location>
</feature>
<dbReference type="InterPro" id="IPR044839">
    <property type="entry name" value="NDR1-like"/>
</dbReference>
<evidence type="ECO:0000313" key="9">
    <source>
        <dbReference type="Proteomes" id="UP001189624"/>
    </source>
</evidence>
<organism evidence="8 9">
    <name type="scientific">Sphenostylis stenocarpa</name>
    <dbReference type="NCBI Taxonomy" id="92480"/>
    <lineage>
        <taxon>Eukaryota</taxon>
        <taxon>Viridiplantae</taxon>
        <taxon>Streptophyta</taxon>
        <taxon>Embryophyta</taxon>
        <taxon>Tracheophyta</taxon>
        <taxon>Spermatophyta</taxon>
        <taxon>Magnoliopsida</taxon>
        <taxon>eudicotyledons</taxon>
        <taxon>Gunneridae</taxon>
        <taxon>Pentapetalae</taxon>
        <taxon>rosids</taxon>
        <taxon>fabids</taxon>
        <taxon>Fabales</taxon>
        <taxon>Fabaceae</taxon>
        <taxon>Papilionoideae</taxon>
        <taxon>50 kb inversion clade</taxon>
        <taxon>NPAAA clade</taxon>
        <taxon>indigoferoid/millettioid clade</taxon>
        <taxon>Phaseoleae</taxon>
        <taxon>Sphenostylis</taxon>
    </lineage>
</organism>
<accession>A0AA86SUH3</accession>
<feature type="compositionally biased region" description="Low complexity" evidence="5">
    <location>
        <begin position="10"/>
        <end position="24"/>
    </location>
</feature>
<dbReference type="Proteomes" id="UP001189624">
    <property type="component" value="Chromosome 6"/>
</dbReference>
<keyword evidence="4 6" id="KW-0472">Membrane</keyword>
<keyword evidence="2 6" id="KW-0812">Transmembrane</keyword>
<evidence type="ECO:0000256" key="4">
    <source>
        <dbReference type="ARBA" id="ARBA00023136"/>
    </source>
</evidence>
<proteinExistence type="predicted"/>
<dbReference type="PANTHER" id="PTHR31234:SF72">
    <property type="entry name" value="NDR1_HIN1-LIKE PROTEIN 6"/>
    <property type="match status" value="1"/>
</dbReference>
<comment type="subcellular location">
    <subcellularLocation>
        <location evidence="1">Membrane</location>
        <topology evidence="1">Single-pass membrane protein</topology>
    </subcellularLocation>
</comment>
<name>A0AA86SUH3_9FABA</name>
<feature type="transmembrane region" description="Helical" evidence="6">
    <location>
        <begin position="61"/>
        <end position="87"/>
    </location>
</feature>